<dbReference type="Proteomes" id="UP001595735">
    <property type="component" value="Unassembled WGS sequence"/>
</dbReference>
<gene>
    <name evidence="2" type="ORF">ACFONJ_08935</name>
</gene>
<dbReference type="RefSeq" id="WP_378169901.1">
    <property type="nucleotide sequence ID" value="NZ_JBHRYO010000002.1"/>
</dbReference>
<keyword evidence="3" id="KW-1185">Reference proteome</keyword>
<reference evidence="3" key="1">
    <citation type="journal article" date="2019" name="Int. J. Syst. Evol. Microbiol.">
        <title>The Global Catalogue of Microorganisms (GCM) 10K type strain sequencing project: providing services to taxonomists for standard genome sequencing and annotation.</title>
        <authorList>
            <consortium name="The Broad Institute Genomics Platform"/>
            <consortium name="The Broad Institute Genome Sequencing Center for Infectious Disease"/>
            <person name="Wu L."/>
            <person name="Ma J."/>
        </authorList>
    </citation>
    <scope>NUCLEOTIDE SEQUENCE [LARGE SCALE GENOMIC DNA]</scope>
    <source>
        <strain evidence="3">CECT 7798</strain>
    </source>
</reference>
<accession>A0ABV7XUA5</accession>
<feature type="chain" id="PRO_5046398576" evidence="1">
    <location>
        <begin position="21"/>
        <end position="389"/>
    </location>
</feature>
<evidence type="ECO:0000313" key="3">
    <source>
        <dbReference type="Proteomes" id="UP001595735"/>
    </source>
</evidence>
<organism evidence="2 3">
    <name type="scientific">Chryseobacterium tructae</name>
    <dbReference type="NCBI Taxonomy" id="1037380"/>
    <lineage>
        <taxon>Bacteria</taxon>
        <taxon>Pseudomonadati</taxon>
        <taxon>Bacteroidota</taxon>
        <taxon>Flavobacteriia</taxon>
        <taxon>Flavobacteriales</taxon>
        <taxon>Weeksellaceae</taxon>
        <taxon>Chryseobacterium group</taxon>
        <taxon>Chryseobacterium</taxon>
    </lineage>
</organism>
<evidence type="ECO:0000256" key="1">
    <source>
        <dbReference type="SAM" id="SignalP"/>
    </source>
</evidence>
<name>A0ABV7XUA5_9FLAO</name>
<dbReference type="EMBL" id="JBHRYO010000002">
    <property type="protein sequence ID" value="MFC3756087.1"/>
    <property type="molecule type" value="Genomic_DNA"/>
</dbReference>
<keyword evidence="1" id="KW-0732">Signal</keyword>
<protein>
    <submittedName>
        <fullName evidence="2">Uncharacterized protein</fullName>
    </submittedName>
</protein>
<comment type="caution">
    <text evidence="2">The sequence shown here is derived from an EMBL/GenBank/DDBJ whole genome shotgun (WGS) entry which is preliminary data.</text>
</comment>
<evidence type="ECO:0000313" key="2">
    <source>
        <dbReference type="EMBL" id="MFC3756087.1"/>
    </source>
</evidence>
<feature type="signal peptide" evidence="1">
    <location>
        <begin position="1"/>
        <end position="20"/>
    </location>
</feature>
<sequence length="389" mass="41268">MKKNILPVLTFFFMSFYSHAQVGINTPTPKTTMDVSAKRDTNGNITDNAQQLGLQAPRVTRAELTANTASYGADQRGSLIYVTDISAGNTSGQRANITTIGYYYFDGSSWQKITNGTPDNIYNANGTLTGSRTVTQGGNTLAFTGSAVNAFSVDGTTLSVDATNHRVGIGTTSPTLRLDVNANNAAVGFRSLATLPTGTSSRGLVVDGSGNVFQNNSVSVEGQIMRIPINSLNITATESPIILNDTANDAPNGSSNVINTVVNGQLGASTTITANNGAPTRTTRQIMLDAGVYKVEVRLVGVFAAESRDNTFFVKAIVNNREYSLSDFSTNSRINAGYLFSDYVIMNSRQPLDFTVQRGGSSNNFSVASSASPGVGNSLRSMVLVQRLR</sequence>
<proteinExistence type="predicted"/>